<dbReference type="InterPro" id="IPR022907">
    <property type="entry name" value="VapC_family"/>
</dbReference>
<evidence type="ECO:0000256" key="7">
    <source>
        <dbReference type="ARBA" id="ARBA00038093"/>
    </source>
</evidence>
<dbReference type="PANTHER" id="PTHR33653">
    <property type="entry name" value="RIBONUCLEASE VAPC2"/>
    <property type="match status" value="1"/>
</dbReference>
<keyword evidence="2 8" id="KW-1277">Toxin-antitoxin system</keyword>
<keyword evidence="5 8" id="KW-0378">Hydrolase</keyword>
<feature type="binding site" evidence="8">
    <location>
        <position position="6"/>
    </location>
    <ligand>
        <name>Mg(2+)</name>
        <dbReference type="ChEBI" id="CHEBI:18420"/>
    </ligand>
</feature>
<sequence length="131" mass="14407">MRIVVDSSALVAIGTFEPDRPAFIRAIETASAILISPINYVETGVVLTGRGHFVSRQAFDEWLSNYRVRVAAEPVVDTLALDAYLTFGKARHPARLNLADCFAYALAKSLDAPLLYKGDDFRMTDVRSAVD</sequence>
<evidence type="ECO:0000256" key="2">
    <source>
        <dbReference type="ARBA" id="ARBA00022649"/>
    </source>
</evidence>
<name>A0ABU1MXF7_9CAUL</name>
<organism evidence="10 11">
    <name type="scientific">Caulobacter rhizosphaerae</name>
    <dbReference type="NCBI Taxonomy" id="2010972"/>
    <lineage>
        <taxon>Bacteria</taxon>
        <taxon>Pseudomonadati</taxon>
        <taxon>Pseudomonadota</taxon>
        <taxon>Alphaproteobacteria</taxon>
        <taxon>Caulobacterales</taxon>
        <taxon>Caulobacteraceae</taxon>
        <taxon>Caulobacter</taxon>
    </lineage>
</organism>
<evidence type="ECO:0000256" key="6">
    <source>
        <dbReference type="ARBA" id="ARBA00022842"/>
    </source>
</evidence>
<dbReference type="Pfam" id="PF01850">
    <property type="entry name" value="PIN"/>
    <property type="match status" value="1"/>
</dbReference>
<keyword evidence="8" id="KW-0800">Toxin</keyword>
<gene>
    <name evidence="8" type="primary">vapC</name>
    <name evidence="10" type="ORF">J2800_001137</name>
</gene>
<dbReference type="CDD" id="cd09871">
    <property type="entry name" value="PIN_MtVapC28-VapC30-like"/>
    <property type="match status" value="1"/>
</dbReference>
<dbReference type="InterPro" id="IPR029060">
    <property type="entry name" value="PIN-like_dom_sf"/>
</dbReference>
<keyword evidence="3 8" id="KW-0540">Nuclease</keyword>
<dbReference type="EMBL" id="JAVDRL010000003">
    <property type="protein sequence ID" value="MDR6530401.1"/>
    <property type="molecule type" value="Genomic_DNA"/>
</dbReference>
<comment type="function">
    <text evidence="8">Toxic component of a toxin-antitoxin (TA) system. An RNase.</text>
</comment>
<keyword evidence="6 8" id="KW-0460">Magnesium</keyword>
<protein>
    <recommendedName>
        <fullName evidence="8">Ribonuclease VapC</fullName>
        <shortName evidence="8">RNase VapC</shortName>
        <ecNumber evidence="8">3.1.-.-</ecNumber>
    </recommendedName>
    <alternativeName>
        <fullName evidence="8">Toxin VapC</fullName>
    </alternativeName>
</protein>
<dbReference type="SUPFAM" id="SSF88723">
    <property type="entry name" value="PIN domain-like"/>
    <property type="match status" value="1"/>
</dbReference>
<dbReference type="Gene3D" id="3.40.50.1010">
    <property type="entry name" value="5'-nuclease"/>
    <property type="match status" value="1"/>
</dbReference>
<dbReference type="InterPro" id="IPR002716">
    <property type="entry name" value="PIN_dom"/>
</dbReference>
<dbReference type="HAMAP" id="MF_00265">
    <property type="entry name" value="VapC_Nob1"/>
    <property type="match status" value="1"/>
</dbReference>
<evidence type="ECO:0000313" key="10">
    <source>
        <dbReference type="EMBL" id="MDR6530401.1"/>
    </source>
</evidence>
<feature type="binding site" evidence="8">
    <location>
        <position position="100"/>
    </location>
    <ligand>
        <name>Mg(2+)</name>
        <dbReference type="ChEBI" id="CHEBI:18420"/>
    </ligand>
</feature>
<dbReference type="GO" id="GO:0016787">
    <property type="term" value="F:hydrolase activity"/>
    <property type="evidence" value="ECO:0007669"/>
    <property type="project" value="UniProtKB-KW"/>
</dbReference>
<evidence type="ECO:0000313" key="11">
    <source>
        <dbReference type="Proteomes" id="UP001262754"/>
    </source>
</evidence>
<evidence type="ECO:0000256" key="8">
    <source>
        <dbReference type="HAMAP-Rule" id="MF_00265"/>
    </source>
</evidence>
<dbReference type="InterPro" id="IPR050556">
    <property type="entry name" value="Type_II_TA_system_RNase"/>
</dbReference>
<keyword evidence="11" id="KW-1185">Reference proteome</keyword>
<comment type="cofactor">
    <cofactor evidence="1 8">
        <name>Mg(2+)</name>
        <dbReference type="ChEBI" id="CHEBI:18420"/>
    </cofactor>
</comment>
<dbReference type="Proteomes" id="UP001262754">
    <property type="component" value="Unassembled WGS sequence"/>
</dbReference>
<reference evidence="10 11" key="1">
    <citation type="submission" date="2023-07" db="EMBL/GenBank/DDBJ databases">
        <title>Sorghum-associated microbial communities from plants grown in Nebraska, USA.</title>
        <authorList>
            <person name="Schachtman D."/>
        </authorList>
    </citation>
    <scope>NUCLEOTIDE SEQUENCE [LARGE SCALE GENOMIC DNA]</scope>
    <source>
        <strain evidence="10 11">DS2154</strain>
    </source>
</reference>
<accession>A0ABU1MXF7</accession>
<proteinExistence type="inferred from homology"/>
<feature type="domain" description="PIN" evidence="9">
    <location>
        <begin position="3"/>
        <end position="124"/>
    </location>
</feature>
<evidence type="ECO:0000256" key="1">
    <source>
        <dbReference type="ARBA" id="ARBA00001946"/>
    </source>
</evidence>
<evidence type="ECO:0000259" key="9">
    <source>
        <dbReference type="Pfam" id="PF01850"/>
    </source>
</evidence>
<dbReference type="EC" id="3.1.-.-" evidence="8"/>
<comment type="caution">
    <text evidence="10">The sequence shown here is derived from an EMBL/GenBank/DDBJ whole genome shotgun (WGS) entry which is preliminary data.</text>
</comment>
<evidence type="ECO:0000256" key="3">
    <source>
        <dbReference type="ARBA" id="ARBA00022722"/>
    </source>
</evidence>
<dbReference type="PANTHER" id="PTHR33653:SF1">
    <property type="entry name" value="RIBONUCLEASE VAPC2"/>
    <property type="match status" value="1"/>
</dbReference>
<keyword evidence="4 8" id="KW-0479">Metal-binding</keyword>
<evidence type="ECO:0000256" key="4">
    <source>
        <dbReference type="ARBA" id="ARBA00022723"/>
    </source>
</evidence>
<dbReference type="RefSeq" id="WP_310029941.1">
    <property type="nucleotide sequence ID" value="NZ_JAVDRL010000003.1"/>
</dbReference>
<evidence type="ECO:0000256" key="5">
    <source>
        <dbReference type="ARBA" id="ARBA00022801"/>
    </source>
</evidence>
<comment type="similarity">
    <text evidence="7 8">Belongs to the PINc/VapC protein family.</text>
</comment>